<dbReference type="AlphaFoldDB" id="A0AAU9IZX6"/>
<dbReference type="Proteomes" id="UP001162131">
    <property type="component" value="Unassembled WGS sequence"/>
</dbReference>
<sequence length="283" mass="32144">MEGNNKFEEDKTMLFPQELIMKIQVERQEKPLKEQKALMEESRKAESHLLNKLVFADTFTRENTEYDNWEFANFYPGGIGTENNTEIRGNWMPANFQPVLHGLQLRSLILKSKPTLALKSLACEIKLAFRLIGDSTLCIITRGVGVKDPDAAVCKIKKEQDSQRVFLIFGGNVGMNNEFKFFKKQEFPEITDMAEEAVVQDFVDMKMTLIDNGDDRIFVSAAISNKRVVSMSCNKFIPTLRETSLMLAGSGDSVLLKNISARQIDRVDTVLKPTNHYECCTIL</sequence>
<reference evidence="1" key="1">
    <citation type="submission" date="2021-09" db="EMBL/GenBank/DDBJ databases">
        <authorList>
            <consortium name="AG Swart"/>
            <person name="Singh M."/>
            <person name="Singh A."/>
            <person name="Seah K."/>
            <person name="Emmerich C."/>
        </authorList>
    </citation>
    <scope>NUCLEOTIDE SEQUENCE</scope>
    <source>
        <strain evidence="1">ATCC30299</strain>
    </source>
</reference>
<keyword evidence="2" id="KW-1185">Reference proteome</keyword>
<comment type="caution">
    <text evidence="1">The sequence shown here is derived from an EMBL/GenBank/DDBJ whole genome shotgun (WGS) entry which is preliminary data.</text>
</comment>
<evidence type="ECO:0000313" key="1">
    <source>
        <dbReference type="EMBL" id="CAG9320423.1"/>
    </source>
</evidence>
<proteinExistence type="predicted"/>
<protein>
    <submittedName>
        <fullName evidence="1">Uncharacterized protein</fullName>
    </submittedName>
</protein>
<organism evidence="1 2">
    <name type="scientific">Blepharisma stoltei</name>
    <dbReference type="NCBI Taxonomy" id="1481888"/>
    <lineage>
        <taxon>Eukaryota</taxon>
        <taxon>Sar</taxon>
        <taxon>Alveolata</taxon>
        <taxon>Ciliophora</taxon>
        <taxon>Postciliodesmatophora</taxon>
        <taxon>Heterotrichea</taxon>
        <taxon>Heterotrichida</taxon>
        <taxon>Blepharismidae</taxon>
        <taxon>Blepharisma</taxon>
    </lineage>
</organism>
<evidence type="ECO:0000313" key="2">
    <source>
        <dbReference type="Proteomes" id="UP001162131"/>
    </source>
</evidence>
<gene>
    <name evidence="1" type="ORF">BSTOLATCC_MIC26338</name>
</gene>
<dbReference type="EMBL" id="CAJZBQ010000025">
    <property type="protein sequence ID" value="CAG9320423.1"/>
    <property type="molecule type" value="Genomic_DNA"/>
</dbReference>
<name>A0AAU9IZX6_9CILI</name>
<accession>A0AAU9IZX6</accession>